<dbReference type="AlphaFoldDB" id="Q2HS27"/>
<keyword evidence="6" id="KW-1185">Reference proteome</keyword>
<dbReference type="InterPro" id="IPR019721">
    <property type="entry name" value="NADH-UbQ_OxRdtase_su21_N"/>
</dbReference>
<dbReference type="PaxDb" id="3880-AES67656"/>
<dbReference type="EnsemblPlants" id="AES67656">
    <property type="protein sequence ID" value="AES67656"/>
    <property type="gene ID" value="MTR_2g097750"/>
</dbReference>
<feature type="domain" description="NADH-ubiquinone oxidoreductase 21kDa subunit N-terminal" evidence="1">
    <location>
        <begin position="11"/>
        <end position="47"/>
    </location>
</feature>
<reference evidence="7" key="6">
    <citation type="journal article" date="2018" name="Nat. Plants">
        <title>Whole-genome landscape of Medicago truncatula symbiotic genes.</title>
        <authorList>
            <person name="Pecrix Y."/>
            <person name="Staton S.E."/>
            <person name="Sallet E."/>
            <person name="Lelandais-Briere C."/>
            <person name="Moreau S."/>
            <person name="Carrere S."/>
            <person name="Blein T."/>
            <person name="Jardinaud M.F."/>
            <person name="Latrasse D."/>
            <person name="Zouine M."/>
            <person name="Zahm M."/>
            <person name="Kreplak J."/>
            <person name="Mayjonade B."/>
            <person name="Satge C."/>
            <person name="Perez M."/>
            <person name="Cauet S."/>
            <person name="Marande W."/>
            <person name="Chantry-Darmon C."/>
            <person name="Lopez-Roques C."/>
            <person name="Bouchez O."/>
            <person name="Berard A."/>
            <person name="Debelle F."/>
            <person name="Munos S."/>
            <person name="Bendahmane A."/>
            <person name="Berges H."/>
            <person name="Niebel A."/>
            <person name="Buitink J."/>
            <person name="Frugier F."/>
            <person name="Benhamed M."/>
            <person name="Crespi M."/>
            <person name="Gouzy J."/>
            <person name="Gamas P."/>
        </authorList>
    </citation>
    <scope>NUCLEOTIDE SEQUENCE [LARGE SCALE GENOMIC DNA]</scope>
    <source>
        <strain evidence="7">cv. Jemalong A17</strain>
    </source>
</reference>
<organism evidence="2">
    <name type="scientific">Medicago truncatula</name>
    <name type="common">Barrel medic</name>
    <name type="synonym">Medicago tribuloides</name>
    <dbReference type="NCBI Taxonomy" id="3880"/>
    <lineage>
        <taxon>Eukaryota</taxon>
        <taxon>Viridiplantae</taxon>
        <taxon>Streptophyta</taxon>
        <taxon>Embryophyta</taxon>
        <taxon>Tracheophyta</taxon>
        <taxon>Spermatophyta</taxon>
        <taxon>Magnoliopsida</taxon>
        <taxon>eudicotyledons</taxon>
        <taxon>Gunneridae</taxon>
        <taxon>Pentapetalae</taxon>
        <taxon>rosids</taxon>
        <taxon>fabids</taxon>
        <taxon>Fabales</taxon>
        <taxon>Fabaceae</taxon>
        <taxon>Papilionoideae</taxon>
        <taxon>50 kb inversion clade</taxon>
        <taxon>NPAAA clade</taxon>
        <taxon>Hologalegina</taxon>
        <taxon>IRL clade</taxon>
        <taxon>Trifolieae</taxon>
        <taxon>Medicago</taxon>
    </lineage>
</organism>
<dbReference type="PANTHER" id="PTHR34062">
    <property type="entry name" value="OXIDOREDUCTASE 21 KDA SUBUNIT, PUTATIVE (AFU_ORTHOLOGUE AFUA_4G04750)-RELATED"/>
    <property type="match status" value="1"/>
</dbReference>
<proteinExistence type="predicted"/>
<accession>Q2HS27</accession>
<reference evidence="5" key="5">
    <citation type="submission" date="2015-04" db="UniProtKB">
        <authorList>
            <consortium name="EnsemblPlants"/>
        </authorList>
    </citation>
    <scope>IDENTIFICATION</scope>
    <source>
        <strain evidence="5">cv. Jemalong A17</strain>
    </source>
</reference>
<keyword evidence="4" id="KW-0830">Ubiquinone</keyword>
<reference evidence="3 6" key="3">
    <citation type="journal article" date="2011" name="Nature">
        <title>The Medicago genome provides insight into the evolution of rhizobial symbioses.</title>
        <authorList>
            <person name="Young N.D."/>
            <person name="Debelle F."/>
            <person name="Oldroyd G.E."/>
            <person name="Geurts R."/>
            <person name="Cannon S.B."/>
            <person name="Udvardi M.K."/>
            <person name="Benedito V.A."/>
            <person name="Mayer K.F."/>
            <person name="Gouzy J."/>
            <person name="Schoof H."/>
            <person name="Van de Peer Y."/>
            <person name="Proost S."/>
            <person name="Cook D.R."/>
            <person name="Meyers B.C."/>
            <person name="Spannagl M."/>
            <person name="Cheung F."/>
            <person name="De Mita S."/>
            <person name="Krishnakumar V."/>
            <person name="Gundlach H."/>
            <person name="Zhou S."/>
            <person name="Mudge J."/>
            <person name="Bharti A.K."/>
            <person name="Murray J.D."/>
            <person name="Naoumkina M.A."/>
            <person name="Rosen B."/>
            <person name="Silverstein K.A."/>
            <person name="Tang H."/>
            <person name="Rombauts S."/>
            <person name="Zhao P.X."/>
            <person name="Zhou P."/>
            <person name="Barbe V."/>
            <person name="Bardou P."/>
            <person name="Bechner M."/>
            <person name="Bellec A."/>
            <person name="Berger A."/>
            <person name="Berges H."/>
            <person name="Bidwell S."/>
            <person name="Bisseling T."/>
            <person name="Choisne N."/>
            <person name="Couloux A."/>
            <person name="Denny R."/>
            <person name="Deshpande S."/>
            <person name="Dai X."/>
            <person name="Doyle J.J."/>
            <person name="Dudez A.M."/>
            <person name="Farmer A.D."/>
            <person name="Fouteau S."/>
            <person name="Franken C."/>
            <person name="Gibelin C."/>
            <person name="Gish J."/>
            <person name="Goldstein S."/>
            <person name="Gonzalez A.J."/>
            <person name="Green P.J."/>
            <person name="Hallab A."/>
            <person name="Hartog M."/>
            <person name="Hua A."/>
            <person name="Humphray S.J."/>
            <person name="Jeong D.H."/>
            <person name="Jing Y."/>
            <person name="Jocker A."/>
            <person name="Kenton S.M."/>
            <person name="Kim D.J."/>
            <person name="Klee K."/>
            <person name="Lai H."/>
            <person name="Lang C."/>
            <person name="Lin S."/>
            <person name="Macmil S.L."/>
            <person name="Magdelenat G."/>
            <person name="Matthews L."/>
            <person name="McCorrison J."/>
            <person name="Monaghan E.L."/>
            <person name="Mun J.H."/>
            <person name="Najar F.Z."/>
            <person name="Nicholson C."/>
            <person name="Noirot C."/>
            <person name="O'Bleness M."/>
            <person name="Paule C.R."/>
            <person name="Poulain J."/>
            <person name="Prion F."/>
            <person name="Qin B."/>
            <person name="Qu C."/>
            <person name="Retzel E.F."/>
            <person name="Riddle C."/>
            <person name="Sallet E."/>
            <person name="Samain S."/>
            <person name="Samson N."/>
            <person name="Sanders I."/>
            <person name="Saurat O."/>
            <person name="Scarpelli C."/>
            <person name="Schiex T."/>
            <person name="Segurens B."/>
            <person name="Severin A.J."/>
            <person name="Sherrier D.J."/>
            <person name="Shi R."/>
            <person name="Sims S."/>
            <person name="Singer S.R."/>
            <person name="Sinharoy S."/>
            <person name="Sterck L."/>
            <person name="Viollet A."/>
            <person name="Wang B.B."/>
            <person name="Wang K."/>
            <person name="Wang M."/>
            <person name="Wang X."/>
            <person name="Warfsmann J."/>
            <person name="Weissenbach J."/>
            <person name="White D.D."/>
            <person name="White J.D."/>
            <person name="Wiley G.B."/>
            <person name="Wincker P."/>
            <person name="Xing Y."/>
            <person name="Yang L."/>
            <person name="Yao Z."/>
            <person name="Ying F."/>
            <person name="Zhai J."/>
            <person name="Zhou L."/>
            <person name="Zuber A."/>
            <person name="Denarie J."/>
            <person name="Dixon R.A."/>
            <person name="May G.D."/>
            <person name="Schwartz D.C."/>
            <person name="Rogers J."/>
            <person name="Quetier F."/>
            <person name="Town C.D."/>
            <person name="Roe B.A."/>
        </authorList>
    </citation>
    <scope>NUCLEOTIDE SEQUENCE [LARGE SCALE GENOMIC DNA]</scope>
    <source>
        <strain evidence="3">A17</strain>
        <strain evidence="5 6">cv. Jemalong A17</strain>
    </source>
</reference>
<dbReference type="PANTHER" id="PTHR34062:SF1">
    <property type="entry name" value="NADH-UBIQUINONE OXIDOREDUCTASE 21KDA SUBUNIT N-TERMINAL DOMAIN-CONTAINING PROTEIN"/>
    <property type="match status" value="1"/>
</dbReference>
<dbReference type="GO" id="GO:0016491">
    <property type="term" value="F:oxidoreductase activity"/>
    <property type="evidence" value="ECO:0007669"/>
    <property type="project" value="UniProtKB-KW"/>
</dbReference>
<dbReference type="Pfam" id="PF10785">
    <property type="entry name" value="NADH-u_ox-rdase"/>
    <property type="match status" value="1"/>
</dbReference>
<reference evidence="3 6" key="4">
    <citation type="journal article" date="2014" name="BMC Genomics">
        <title>An improved genome release (version Mt4.0) for the model legume Medicago truncatula.</title>
        <authorList>
            <person name="Tang H."/>
            <person name="Krishnakumar V."/>
            <person name="Bidwell S."/>
            <person name="Rosen B."/>
            <person name="Chan A."/>
            <person name="Zhou S."/>
            <person name="Gentzbittel L."/>
            <person name="Childs K.L."/>
            <person name="Yandell M."/>
            <person name="Gundlach H."/>
            <person name="Mayer K.F."/>
            <person name="Schwartz D.C."/>
            <person name="Town C.D."/>
        </authorList>
    </citation>
    <scope>GENOME REANNOTATION</scope>
    <source>
        <strain evidence="3">A17</strain>
        <strain evidence="5 6">cv. Jemalong A17</strain>
    </source>
</reference>
<protein>
    <submittedName>
        <fullName evidence="3">NADH-ubiquinone oxidoreductase complex I, 21 kDa subunit</fullName>
    </submittedName>
    <submittedName>
        <fullName evidence="4">Putative NADH:ubiquinone reductase (H(+)-translocating)</fullName>
        <ecNumber evidence="4">1.6.5.3</ecNumber>
    </submittedName>
</protein>
<gene>
    <name evidence="3" type="ordered locus">MTR_2g097750</name>
    <name evidence="2" type="ORF">MtrDRAFT_AC157503g22v2</name>
    <name evidence="4" type="ORF">MtrunA17_Chr2g0328651</name>
</gene>
<dbReference type="EMBL" id="CM001218">
    <property type="protein sequence ID" value="AES67656.1"/>
    <property type="molecule type" value="Genomic_DNA"/>
</dbReference>
<evidence type="ECO:0000313" key="7">
    <source>
        <dbReference type="Proteomes" id="UP000265566"/>
    </source>
</evidence>
<dbReference type="InterPro" id="IPR053229">
    <property type="entry name" value="NADH-Q_oxidrdct_subunit"/>
</dbReference>
<dbReference type="STRING" id="3880.Q2HS27"/>
<reference evidence="4" key="7">
    <citation type="journal article" date="2018" name="Nat. Plants">
        <title>Whole-genome landscape of Medicago truncatula symbiotic genes.</title>
        <authorList>
            <person name="Pecrix Y."/>
            <person name="Gamas P."/>
            <person name="Carrere S."/>
        </authorList>
    </citation>
    <scope>NUCLEOTIDE SEQUENCE</scope>
    <source>
        <tissue evidence="4">Leaves</tissue>
    </source>
</reference>
<reference evidence="2" key="2">
    <citation type="submission" date="2007-03" db="EMBL/GenBank/DDBJ databases">
        <authorList>
            <consortium name="The International Medicago Genome Annotation Group"/>
        </authorList>
    </citation>
    <scope>NUCLEOTIDE SEQUENCE</scope>
</reference>
<keyword evidence="4" id="KW-0560">Oxidoreductase</keyword>
<evidence type="ECO:0000313" key="5">
    <source>
        <dbReference type="EnsemblPlants" id="AES67656"/>
    </source>
</evidence>
<dbReference type="GO" id="GO:0045271">
    <property type="term" value="C:respiratory chain complex I"/>
    <property type="evidence" value="ECO:0000318"/>
    <property type="project" value="GO_Central"/>
</dbReference>
<dbReference type="Proteomes" id="UP000002051">
    <property type="component" value="Chromosome 2"/>
</dbReference>
<sequence>MNTNITASTKPKYTVIDRNPPFTTVVGNFNTLDYLRFTTIAGISVTVSYPSGIKPGIRGLLTLPFISMSCYP</sequence>
<reference evidence="2" key="1">
    <citation type="submission" date="2005-04" db="EMBL/GenBank/DDBJ databases">
        <authorList>
            <person name="Town C.D."/>
        </authorList>
    </citation>
    <scope>NUCLEOTIDE SEQUENCE</scope>
</reference>
<evidence type="ECO:0000313" key="6">
    <source>
        <dbReference type="Proteomes" id="UP000002051"/>
    </source>
</evidence>
<name>Q2HS27_MEDTR</name>
<dbReference type="EC" id="1.6.5.3" evidence="4"/>
<evidence type="ECO:0000259" key="1">
    <source>
        <dbReference type="Pfam" id="PF10785"/>
    </source>
</evidence>
<dbReference type="Gramene" id="rna12406">
    <property type="protein sequence ID" value="RHN76125.1"/>
    <property type="gene ID" value="gene12406"/>
</dbReference>
<dbReference type="HOGENOM" id="CLU_2725958_0_0_1"/>
<dbReference type="Proteomes" id="UP000265566">
    <property type="component" value="Chromosome 2"/>
</dbReference>
<dbReference type="EMBL" id="AC157503">
    <property type="protein sequence ID" value="ABD33144.1"/>
    <property type="molecule type" value="Genomic_DNA"/>
</dbReference>
<evidence type="ECO:0000313" key="4">
    <source>
        <dbReference type="EMBL" id="RHN76125.1"/>
    </source>
</evidence>
<evidence type="ECO:0000313" key="2">
    <source>
        <dbReference type="EMBL" id="ABD33144.1"/>
    </source>
</evidence>
<evidence type="ECO:0000313" key="3">
    <source>
        <dbReference type="EMBL" id="AES67656.1"/>
    </source>
</evidence>
<dbReference type="EMBL" id="PSQE01000002">
    <property type="protein sequence ID" value="RHN76125.1"/>
    <property type="molecule type" value="Genomic_DNA"/>
</dbReference>